<dbReference type="GO" id="GO:0046872">
    <property type="term" value="F:metal ion binding"/>
    <property type="evidence" value="ECO:0007669"/>
    <property type="project" value="UniProtKB-KW"/>
</dbReference>
<proteinExistence type="predicted"/>
<dbReference type="SUPFAM" id="SSF56091">
    <property type="entry name" value="DNA ligase/mRNA capping enzyme, catalytic domain"/>
    <property type="match status" value="1"/>
</dbReference>
<dbReference type="Gene3D" id="2.40.50.140">
    <property type="entry name" value="Nucleic acid-binding proteins"/>
    <property type="match status" value="1"/>
</dbReference>
<evidence type="ECO:0000256" key="14">
    <source>
        <dbReference type="ARBA" id="ARBA00023125"/>
    </source>
</evidence>
<evidence type="ECO:0000256" key="9">
    <source>
        <dbReference type="ARBA" id="ARBA00022763"/>
    </source>
</evidence>
<keyword evidence="12" id="KW-0067">ATP-binding</keyword>
<dbReference type="GO" id="GO:0006281">
    <property type="term" value="P:DNA repair"/>
    <property type="evidence" value="ECO:0007669"/>
    <property type="project" value="UniProtKB-KW"/>
</dbReference>
<evidence type="ECO:0000256" key="13">
    <source>
        <dbReference type="ARBA" id="ARBA00022932"/>
    </source>
</evidence>
<feature type="compositionally biased region" description="Basic and acidic residues" evidence="21">
    <location>
        <begin position="184"/>
        <end position="212"/>
    </location>
</feature>
<dbReference type="CDD" id="cd07971">
    <property type="entry name" value="OBF_DNA_ligase_LigD"/>
    <property type="match status" value="1"/>
</dbReference>
<evidence type="ECO:0000256" key="5">
    <source>
        <dbReference type="ARBA" id="ARBA00022695"/>
    </source>
</evidence>
<dbReference type="NCBIfam" id="TIGR02777">
    <property type="entry name" value="LigD_PE_dom"/>
    <property type="match status" value="1"/>
</dbReference>
<dbReference type="CDD" id="cd07906">
    <property type="entry name" value="Adenylation_DNA_ligase_LigD_LigC"/>
    <property type="match status" value="1"/>
</dbReference>
<evidence type="ECO:0000313" key="23">
    <source>
        <dbReference type="EMBL" id="ARN82418.1"/>
    </source>
</evidence>
<dbReference type="STRING" id="655015.B1812_16500"/>
<keyword evidence="3 23" id="KW-0436">Ligase</keyword>
<keyword evidence="10" id="KW-0378">Hydrolase</keyword>
<dbReference type="GO" id="GO:0005524">
    <property type="term" value="F:ATP binding"/>
    <property type="evidence" value="ECO:0007669"/>
    <property type="project" value="UniProtKB-KW"/>
</dbReference>
<evidence type="ECO:0000256" key="3">
    <source>
        <dbReference type="ARBA" id="ARBA00022598"/>
    </source>
</evidence>
<evidence type="ECO:0000256" key="21">
    <source>
        <dbReference type="SAM" id="MobiDB-lite"/>
    </source>
</evidence>
<dbReference type="InterPro" id="IPR012310">
    <property type="entry name" value="DNA_ligase_ATP-dep_cent"/>
</dbReference>
<dbReference type="InterPro" id="IPR012309">
    <property type="entry name" value="DNA_ligase_ATP-dep_C"/>
</dbReference>
<dbReference type="GO" id="GO:0003677">
    <property type="term" value="F:DNA binding"/>
    <property type="evidence" value="ECO:0007669"/>
    <property type="project" value="UniProtKB-KW"/>
</dbReference>
<dbReference type="Gene3D" id="3.90.920.10">
    <property type="entry name" value="DNA primase, PRIM domain"/>
    <property type="match status" value="1"/>
</dbReference>
<keyword evidence="9" id="KW-0227">DNA damage</keyword>
<dbReference type="NCBIfam" id="TIGR02778">
    <property type="entry name" value="ligD_pol"/>
    <property type="match status" value="1"/>
</dbReference>
<evidence type="ECO:0000256" key="7">
    <source>
        <dbReference type="ARBA" id="ARBA00022723"/>
    </source>
</evidence>
<feature type="region of interest" description="Disordered" evidence="21">
    <location>
        <begin position="1"/>
        <end position="34"/>
    </location>
</feature>
<evidence type="ECO:0000256" key="15">
    <source>
        <dbReference type="ARBA" id="ARBA00023172"/>
    </source>
</evidence>
<dbReference type="InterPro" id="IPR014143">
    <property type="entry name" value="NHEJ_ligase_prk"/>
</dbReference>
<dbReference type="InterPro" id="IPR014145">
    <property type="entry name" value="LigD_pol_dom"/>
</dbReference>
<feature type="region of interest" description="Disordered" evidence="21">
    <location>
        <begin position="169"/>
        <end position="234"/>
    </location>
</feature>
<dbReference type="EC" id="6.5.1.1" evidence="2"/>
<evidence type="ECO:0000313" key="24">
    <source>
        <dbReference type="Proteomes" id="UP000193978"/>
    </source>
</evidence>
<gene>
    <name evidence="23" type="ORF">B1812_16500</name>
</gene>
<dbReference type="PANTHER" id="PTHR42705:SF2">
    <property type="entry name" value="BIFUNCTIONAL NON-HOMOLOGOUS END JOINING PROTEIN LIGD"/>
    <property type="match status" value="1"/>
</dbReference>
<comment type="cofactor">
    <cofactor evidence="1">
        <name>Mn(2+)</name>
        <dbReference type="ChEBI" id="CHEBI:29035"/>
    </cofactor>
</comment>
<comment type="catalytic activity">
    <reaction evidence="20">
        <text>ATP + (deoxyribonucleotide)n-3'-hydroxyl + 5'-phospho-(deoxyribonucleotide)m = (deoxyribonucleotide)n+m + AMP + diphosphate.</text>
        <dbReference type="EC" id="6.5.1.1"/>
    </reaction>
</comment>
<keyword evidence="16" id="KW-0234">DNA repair</keyword>
<keyword evidence="13" id="KW-0239">DNA-directed DNA polymerase</keyword>
<evidence type="ECO:0000256" key="1">
    <source>
        <dbReference type="ARBA" id="ARBA00001936"/>
    </source>
</evidence>
<evidence type="ECO:0000256" key="20">
    <source>
        <dbReference type="ARBA" id="ARBA00034003"/>
    </source>
</evidence>
<evidence type="ECO:0000256" key="8">
    <source>
        <dbReference type="ARBA" id="ARBA00022741"/>
    </source>
</evidence>
<dbReference type="Proteomes" id="UP000193978">
    <property type="component" value="Chromosome"/>
</dbReference>
<sequence length="819" mass="91047">MAGGVTQDPLARYRAKRDFAKSGEPQGQTARKGGRRLVVQRHFARREHFDLRLEIDGVLKSWAVTRGPSANPSDKRLAVRTEDHPLEYGSFEGAIPKGEYGAGVVELWEDATYEPLNGDPAQALAKGKLEFLTMGARMRGRWALIAMKKRDKAENWLLIKERDEFAESDDSLAERFDTSVASGRRREEIERGAPSRREAGQRETRAKRDTRQGARAPTPAFTPPQLCETSEQPPQGEDWLFEMKYDGYRLELATGAEGAKAYTRTGLDWTTRFPTLARAAFELPCKNALLDGEAVVFDARGLSDFTALVAALEARDQAPIEYCAFDLLFLDGQDLRDLPLRSRKEKLRKLLEGHSGAIRYAEEIRGGGASVFAQVTTAGAEGIVAKREDARYRSGRFEDWRKIKGDKREDVQIIGYRPSKVGESFASLLAARETPEGLRYVGSIGTGYGARTREKLAPLIAEANKTKPAVSAAAKLPKDAIYLEKPFSAEARFGGWTGEGLMRQARFLGVREDRARPRKSEPARNSKALTPVTHPDRVVYPADGITKGDIAAYYERIWRRIAPHLHERVVSLVRAPDTIDNLFFQRHPLPGMNGSVLKVDCDNQTYISLNGEAGLHAAAQFGAIEIHGWMARRDDLDHPDRLVFDLDPGDDVSFILVVQAAADLRDYLAALGLRTWPMVTGGKGVHLAAPLDRSLAWPETEAFAEGFARVVAQQQRKRFVATMSKERRKGRIFIDWLRNKKKATAILPWSLRARSGAPVAAPVSWKTLASLDTGSAFNIHSAPQLPNEWDAFDNARQSISRESRELIARVLAGGARRAL</sequence>
<dbReference type="Pfam" id="PF21686">
    <property type="entry name" value="LigD_Prim-Pol"/>
    <property type="match status" value="1"/>
</dbReference>
<name>A0A1W6MXU8_9HYPH</name>
<keyword evidence="11" id="KW-0269">Exonuclease</keyword>
<reference evidence="23 24" key="1">
    <citation type="submission" date="2017-02" db="EMBL/GenBank/DDBJ databases">
        <authorList>
            <person name="Peterson S.W."/>
        </authorList>
    </citation>
    <scope>NUCLEOTIDE SEQUENCE [LARGE SCALE GENOMIC DNA]</scope>
    <source>
        <strain evidence="23 24">S285</strain>
    </source>
</reference>
<dbReference type="GO" id="GO:0003910">
    <property type="term" value="F:DNA ligase (ATP) activity"/>
    <property type="evidence" value="ECO:0007669"/>
    <property type="project" value="UniProtKB-EC"/>
</dbReference>
<keyword evidence="7" id="KW-0479">Metal-binding</keyword>
<evidence type="ECO:0000256" key="16">
    <source>
        <dbReference type="ARBA" id="ARBA00023204"/>
    </source>
</evidence>
<dbReference type="KEGG" id="mbry:B1812_16500"/>
<evidence type="ECO:0000256" key="18">
    <source>
        <dbReference type="ARBA" id="ARBA00023268"/>
    </source>
</evidence>
<dbReference type="GO" id="GO:0006310">
    <property type="term" value="P:DNA recombination"/>
    <property type="evidence" value="ECO:0007669"/>
    <property type="project" value="UniProtKB-KW"/>
</dbReference>
<evidence type="ECO:0000256" key="4">
    <source>
        <dbReference type="ARBA" id="ARBA00022679"/>
    </source>
</evidence>
<evidence type="ECO:0000256" key="2">
    <source>
        <dbReference type="ARBA" id="ARBA00012727"/>
    </source>
</evidence>
<evidence type="ECO:0000259" key="22">
    <source>
        <dbReference type="PROSITE" id="PS50160"/>
    </source>
</evidence>
<keyword evidence="5" id="KW-0548">Nucleotidyltransferase</keyword>
<keyword evidence="24" id="KW-1185">Reference proteome</keyword>
<dbReference type="Pfam" id="PF04679">
    <property type="entry name" value="DNA_ligase_A_C"/>
    <property type="match status" value="1"/>
</dbReference>
<feature type="domain" description="ATP-dependent DNA ligase family profile" evidence="22">
    <location>
        <begin position="313"/>
        <end position="464"/>
    </location>
</feature>
<organism evidence="23 24">
    <name type="scientific">Methylocystis bryophila</name>
    <dbReference type="NCBI Taxonomy" id="655015"/>
    <lineage>
        <taxon>Bacteria</taxon>
        <taxon>Pseudomonadati</taxon>
        <taxon>Pseudomonadota</taxon>
        <taxon>Alphaproteobacteria</taxon>
        <taxon>Hyphomicrobiales</taxon>
        <taxon>Methylocystaceae</taxon>
        <taxon>Methylocystis</taxon>
    </lineage>
</organism>
<dbReference type="PANTHER" id="PTHR42705">
    <property type="entry name" value="BIFUNCTIONAL NON-HOMOLOGOUS END JOINING PROTEIN LIGD"/>
    <property type="match status" value="1"/>
</dbReference>
<dbReference type="InterPro" id="IPR012340">
    <property type="entry name" value="NA-bd_OB-fold"/>
</dbReference>
<keyword evidence="4" id="KW-0808">Transferase</keyword>
<keyword evidence="15" id="KW-0233">DNA recombination</keyword>
<evidence type="ECO:0000256" key="17">
    <source>
        <dbReference type="ARBA" id="ARBA00023211"/>
    </source>
</evidence>
<dbReference type="Pfam" id="PF01068">
    <property type="entry name" value="DNA_ligase_A_M"/>
    <property type="match status" value="1"/>
</dbReference>
<protein>
    <recommendedName>
        <fullName evidence="2">DNA ligase (ATP)</fullName>
        <ecNumber evidence="2">6.5.1.1</ecNumber>
    </recommendedName>
    <alternativeName>
        <fullName evidence="19">NHEJ DNA polymerase</fullName>
    </alternativeName>
</protein>
<dbReference type="AlphaFoldDB" id="A0A1W6MXU8"/>
<dbReference type="InterPro" id="IPR014144">
    <property type="entry name" value="LigD_PE_domain"/>
</dbReference>
<keyword evidence="17" id="KW-0464">Manganese</keyword>
<keyword evidence="14" id="KW-0238">DNA-binding</keyword>
<accession>A0A1W6MXU8</accession>
<dbReference type="NCBIfam" id="TIGR02776">
    <property type="entry name" value="NHEJ_ligase_prk"/>
    <property type="match status" value="1"/>
</dbReference>
<keyword evidence="8" id="KW-0547">Nucleotide-binding</keyword>
<dbReference type="Gene3D" id="3.30.470.30">
    <property type="entry name" value="DNA ligase/mRNA capping enzyme"/>
    <property type="match status" value="1"/>
</dbReference>
<keyword evidence="6" id="KW-0540">Nuclease</keyword>
<evidence type="ECO:0000256" key="6">
    <source>
        <dbReference type="ARBA" id="ARBA00022722"/>
    </source>
</evidence>
<dbReference type="GO" id="GO:0003887">
    <property type="term" value="F:DNA-directed DNA polymerase activity"/>
    <property type="evidence" value="ECO:0007669"/>
    <property type="project" value="UniProtKB-KW"/>
</dbReference>
<dbReference type="Pfam" id="PF13298">
    <property type="entry name" value="LigD_N"/>
    <property type="match status" value="1"/>
</dbReference>
<dbReference type="NCBIfam" id="TIGR02779">
    <property type="entry name" value="NHEJ_ligase_lig"/>
    <property type="match status" value="1"/>
</dbReference>
<evidence type="ECO:0000256" key="19">
    <source>
        <dbReference type="ARBA" id="ARBA00029943"/>
    </source>
</evidence>
<dbReference type="RefSeq" id="WP_085772544.1">
    <property type="nucleotide sequence ID" value="NZ_AP027149.1"/>
</dbReference>
<evidence type="ECO:0000256" key="11">
    <source>
        <dbReference type="ARBA" id="ARBA00022839"/>
    </source>
</evidence>
<dbReference type="InterPro" id="IPR014146">
    <property type="entry name" value="LigD_ligase_dom"/>
</dbReference>
<evidence type="ECO:0000256" key="10">
    <source>
        <dbReference type="ARBA" id="ARBA00022801"/>
    </source>
</evidence>
<dbReference type="PROSITE" id="PS50160">
    <property type="entry name" value="DNA_LIGASE_A3"/>
    <property type="match status" value="1"/>
</dbReference>
<dbReference type="Gene3D" id="3.30.1490.70">
    <property type="match status" value="1"/>
</dbReference>
<dbReference type="SUPFAM" id="SSF50249">
    <property type="entry name" value="Nucleic acid-binding proteins"/>
    <property type="match status" value="1"/>
</dbReference>
<keyword evidence="18" id="KW-0511">Multifunctional enzyme</keyword>
<dbReference type="GO" id="GO:0004527">
    <property type="term" value="F:exonuclease activity"/>
    <property type="evidence" value="ECO:0007669"/>
    <property type="project" value="UniProtKB-KW"/>
</dbReference>
<evidence type="ECO:0000256" key="12">
    <source>
        <dbReference type="ARBA" id="ARBA00022840"/>
    </source>
</evidence>
<dbReference type="OrthoDB" id="9802472at2"/>
<dbReference type="EMBL" id="CP019948">
    <property type="protein sequence ID" value="ARN82418.1"/>
    <property type="molecule type" value="Genomic_DNA"/>
</dbReference>
<dbReference type="InterPro" id="IPR052171">
    <property type="entry name" value="NHEJ_LigD"/>
</dbReference>